<feature type="transmembrane region" description="Helical" evidence="18">
    <location>
        <begin position="469"/>
        <end position="494"/>
    </location>
</feature>
<feature type="transmembrane region" description="Helical" evidence="18">
    <location>
        <begin position="138"/>
        <end position="157"/>
    </location>
</feature>
<feature type="compositionally biased region" description="Low complexity" evidence="17">
    <location>
        <begin position="72"/>
        <end position="85"/>
    </location>
</feature>
<comment type="similarity">
    <text evidence="11">Belongs to the SEDS family. FtsW subfamily.</text>
</comment>
<keyword evidence="6" id="KW-0573">Peptidoglycan synthesis</keyword>
<evidence type="ECO:0000256" key="14">
    <source>
        <dbReference type="ARBA" id="ARBA00044770"/>
    </source>
</evidence>
<evidence type="ECO:0000256" key="18">
    <source>
        <dbReference type="SAM" id="Phobius"/>
    </source>
</evidence>
<keyword evidence="5" id="KW-0133">Cell shape</keyword>
<gene>
    <name evidence="19" type="ORF">H9757_00625</name>
</gene>
<evidence type="ECO:0000256" key="2">
    <source>
        <dbReference type="ARBA" id="ARBA00022676"/>
    </source>
</evidence>
<dbReference type="EC" id="2.4.99.28" evidence="14"/>
<keyword evidence="4 18" id="KW-0812">Transmembrane</keyword>
<evidence type="ECO:0000313" key="19">
    <source>
        <dbReference type="EMBL" id="HJC37562.1"/>
    </source>
</evidence>
<evidence type="ECO:0000256" key="4">
    <source>
        <dbReference type="ARBA" id="ARBA00022692"/>
    </source>
</evidence>
<feature type="transmembrane region" description="Helical" evidence="18">
    <location>
        <begin position="314"/>
        <end position="336"/>
    </location>
</feature>
<evidence type="ECO:0000256" key="8">
    <source>
        <dbReference type="ARBA" id="ARBA00023136"/>
    </source>
</evidence>
<dbReference type="GO" id="GO:0015648">
    <property type="term" value="F:lipid-linked peptidoglycan transporter activity"/>
    <property type="evidence" value="ECO:0007669"/>
    <property type="project" value="TreeGrafter"/>
</dbReference>
<keyword evidence="2" id="KW-0328">Glycosyltransferase</keyword>
<feature type="transmembrane region" description="Helical" evidence="18">
    <location>
        <begin position="169"/>
        <end position="189"/>
    </location>
</feature>
<dbReference type="GO" id="GO:0009252">
    <property type="term" value="P:peptidoglycan biosynthetic process"/>
    <property type="evidence" value="ECO:0007669"/>
    <property type="project" value="UniProtKB-KW"/>
</dbReference>
<feature type="compositionally biased region" description="Basic residues" evidence="17">
    <location>
        <begin position="1"/>
        <end position="18"/>
    </location>
</feature>
<evidence type="ECO:0000256" key="9">
    <source>
        <dbReference type="ARBA" id="ARBA00032370"/>
    </source>
</evidence>
<evidence type="ECO:0000256" key="3">
    <source>
        <dbReference type="ARBA" id="ARBA00022679"/>
    </source>
</evidence>
<comment type="function">
    <text evidence="16">Peptidoglycan polymerase that is essential for cell division.</text>
</comment>
<dbReference type="Proteomes" id="UP000823894">
    <property type="component" value="Unassembled WGS sequence"/>
</dbReference>
<evidence type="ECO:0000256" key="1">
    <source>
        <dbReference type="ARBA" id="ARBA00004141"/>
    </source>
</evidence>
<evidence type="ECO:0000256" key="11">
    <source>
        <dbReference type="ARBA" id="ARBA00038053"/>
    </source>
</evidence>
<organism evidence="19 20">
    <name type="scientific">Candidatus Mediterraneibacter faecigallinarum</name>
    <dbReference type="NCBI Taxonomy" id="2838669"/>
    <lineage>
        <taxon>Bacteria</taxon>
        <taxon>Bacillati</taxon>
        <taxon>Bacillota</taxon>
        <taxon>Clostridia</taxon>
        <taxon>Lachnospirales</taxon>
        <taxon>Lachnospiraceae</taxon>
        <taxon>Mediterraneibacter</taxon>
    </lineage>
</organism>
<keyword evidence="7 18" id="KW-1133">Transmembrane helix</keyword>
<dbReference type="PANTHER" id="PTHR30474">
    <property type="entry name" value="CELL CYCLE PROTEIN"/>
    <property type="match status" value="1"/>
</dbReference>
<feature type="transmembrane region" description="Helical" evidence="18">
    <location>
        <begin position="291"/>
        <end position="307"/>
    </location>
</feature>
<proteinExistence type="inferred from homology"/>
<dbReference type="GO" id="GO:0005886">
    <property type="term" value="C:plasma membrane"/>
    <property type="evidence" value="ECO:0007669"/>
    <property type="project" value="TreeGrafter"/>
</dbReference>
<evidence type="ECO:0000313" key="20">
    <source>
        <dbReference type="Proteomes" id="UP000823894"/>
    </source>
</evidence>
<dbReference type="GO" id="GO:0008955">
    <property type="term" value="F:peptidoglycan glycosyltransferase activity"/>
    <property type="evidence" value="ECO:0007669"/>
    <property type="project" value="UniProtKB-EC"/>
</dbReference>
<feature type="transmembrane region" description="Helical" evidence="18">
    <location>
        <begin position="268"/>
        <end position="285"/>
    </location>
</feature>
<comment type="catalytic activity">
    <reaction evidence="15">
        <text>[GlcNAc-(1-&gt;4)-Mur2Ac(oyl-L-Ala-gamma-D-Glu-L-Lys-D-Ala-D-Ala)](n)-di-trans,octa-cis-undecaprenyl diphosphate + beta-D-GlcNAc-(1-&gt;4)-Mur2Ac(oyl-L-Ala-gamma-D-Glu-L-Lys-D-Ala-D-Ala)-di-trans,octa-cis-undecaprenyl diphosphate = [GlcNAc-(1-&gt;4)-Mur2Ac(oyl-L-Ala-gamma-D-Glu-L-Lys-D-Ala-D-Ala)](n+1)-di-trans,octa-cis-undecaprenyl diphosphate + di-trans,octa-cis-undecaprenyl diphosphate + H(+)</text>
        <dbReference type="Rhea" id="RHEA:23708"/>
        <dbReference type="Rhea" id="RHEA-COMP:9602"/>
        <dbReference type="Rhea" id="RHEA-COMP:9603"/>
        <dbReference type="ChEBI" id="CHEBI:15378"/>
        <dbReference type="ChEBI" id="CHEBI:58405"/>
        <dbReference type="ChEBI" id="CHEBI:60033"/>
        <dbReference type="ChEBI" id="CHEBI:78435"/>
        <dbReference type="EC" id="2.4.99.28"/>
    </reaction>
</comment>
<evidence type="ECO:0000256" key="7">
    <source>
        <dbReference type="ARBA" id="ARBA00022989"/>
    </source>
</evidence>
<keyword evidence="8 18" id="KW-0472">Membrane</keyword>
<evidence type="ECO:0000256" key="17">
    <source>
        <dbReference type="SAM" id="MobiDB-lite"/>
    </source>
</evidence>
<evidence type="ECO:0000256" key="6">
    <source>
        <dbReference type="ARBA" id="ARBA00022984"/>
    </source>
</evidence>
<comment type="subcellular location">
    <subcellularLocation>
        <location evidence="1">Membrane</location>
        <topology evidence="1">Multi-pass membrane protein</topology>
    </subcellularLocation>
</comment>
<comment type="caution">
    <text evidence="19">The sequence shown here is derived from an EMBL/GenBank/DDBJ whole genome shotgun (WGS) entry which is preliminary data.</text>
</comment>
<dbReference type="Pfam" id="PF01098">
    <property type="entry name" value="FTSW_RODA_SPOVE"/>
    <property type="match status" value="1"/>
</dbReference>
<evidence type="ECO:0000256" key="16">
    <source>
        <dbReference type="ARBA" id="ARBA00049966"/>
    </source>
</evidence>
<dbReference type="GO" id="GO:0008360">
    <property type="term" value="P:regulation of cell shape"/>
    <property type="evidence" value="ECO:0007669"/>
    <property type="project" value="UniProtKB-KW"/>
</dbReference>
<dbReference type="EMBL" id="DWWK01000009">
    <property type="protein sequence ID" value="HJC37562.1"/>
    <property type="molecule type" value="Genomic_DNA"/>
</dbReference>
<evidence type="ECO:0000256" key="13">
    <source>
        <dbReference type="ARBA" id="ARBA00041418"/>
    </source>
</evidence>
<reference evidence="19" key="2">
    <citation type="submission" date="2021-04" db="EMBL/GenBank/DDBJ databases">
        <authorList>
            <person name="Gilroy R."/>
        </authorList>
    </citation>
    <scope>NUCLEOTIDE SEQUENCE</scope>
    <source>
        <strain evidence="19">ChiGjej1B1-1692</strain>
    </source>
</reference>
<evidence type="ECO:0000256" key="12">
    <source>
        <dbReference type="ARBA" id="ARBA00041185"/>
    </source>
</evidence>
<sequence length="502" mass="54651">MRSRTVQPVKRRGQKKNGKNGGRQRSLGDTQPLRPVNPASGRRVSGDTQPMPVIRQYTGGYRAKEPAAGAPRRSGSYSGSGSGYQRRMEQRRQAVYTPRPEPARASVRRGPRPSALSLVIHRLRNTTAEKAQYFDFDLLLIVIFLMCFGLVMLYSTSAYSAQIDFDNDMYYFSKQALIGLAGIAVMFVVSKIDYHIYGAFASEIFVFSLIMMALVKSPLGVTANGARRWIQLPGNLTLQPAEITKIAVILFISYELCRLGKKAYTMEGIIRVFVLGAIASGGVLFLTDNLSTAIIVMAITCVLIFVIHPRTKPFLVFLGIAVAAAVVVIAILSVTAANSDNFRLQRIISWLNPEASADSGSFQVMQGLYAIGSGGFFGKGLGNSTQKLGILPEAQNDWILVIICEELGVFGVLVILCLFGFLLYRLMFIAQNAPDLYGSLIATGIFVHIALQVILNLAVVTGLLPSTGIILPFISYGGTAILFLMAEMGIALGISRRIKLEG</sequence>
<feature type="region of interest" description="Disordered" evidence="17">
    <location>
        <begin position="1"/>
        <end position="110"/>
    </location>
</feature>
<evidence type="ECO:0000256" key="5">
    <source>
        <dbReference type="ARBA" id="ARBA00022960"/>
    </source>
</evidence>
<keyword evidence="3" id="KW-0808">Transferase</keyword>
<dbReference type="GO" id="GO:0032153">
    <property type="term" value="C:cell division site"/>
    <property type="evidence" value="ECO:0007669"/>
    <property type="project" value="TreeGrafter"/>
</dbReference>
<accession>A0A9D2NSD0</accession>
<protein>
    <recommendedName>
        <fullName evidence="12">Probable peptidoglycan glycosyltransferase FtsW</fullName>
        <ecNumber evidence="14">2.4.99.28</ecNumber>
    </recommendedName>
    <alternativeName>
        <fullName evidence="13">Cell division protein FtsW</fullName>
    </alternativeName>
    <alternativeName>
        <fullName evidence="10">Cell wall polymerase</fullName>
    </alternativeName>
    <alternativeName>
        <fullName evidence="9">Peptidoglycan polymerase</fullName>
    </alternativeName>
</protein>
<evidence type="ECO:0000256" key="10">
    <source>
        <dbReference type="ARBA" id="ARBA00033270"/>
    </source>
</evidence>
<reference evidence="19" key="1">
    <citation type="journal article" date="2021" name="PeerJ">
        <title>Extensive microbial diversity within the chicken gut microbiome revealed by metagenomics and culture.</title>
        <authorList>
            <person name="Gilroy R."/>
            <person name="Ravi A."/>
            <person name="Getino M."/>
            <person name="Pursley I."/>
            <person name="Horton D.L."/>
            <person name="Alikhan N.F."/>
            <person name="Baker D."/>
            <person name="Gharbi K."/>
            <person name="Hall N."/>
            <person name="Watson M."/>
            <person name="Adriaenssens E.M."/>
            <person name="Foster-Nyarko E."/>
            <person name="Jarju S."/>
            <person name="Secka A."/>
            <person name="Antonio M."/>
            <person name="Oren A."/>
            <person name="Chaudhuri R.R."/>
            <person name="La Ragione R."/>
            <person name="Hildebrand F."/>
            <person name="Pallen M.J."/>
        </authorList>
    </citation>
    <scope>NUCLEOTIDE SEQUENCE</scope>
    <source>
        <strain evidence="19">ChiGjej1B1-1692</strain>
    </source>
</reference>
<dbReference type="PANTHER" id="PTHR30474:SF2">
    <property type="entry name" value="PEPTIDOGLYCAN GLYCOSYLTRANSFERASE FTSW-RELATED"/>
    <property type="match status" value="1"/>
</dbReference>
<feature type="transmembrane region" description="Helical" evidence="18">
    <location>
        <begin position="436"/>
        <end position="463"/>
    </location>
</feature>
<dbReference type="InterPro" id="IPR001182">
    <property type="entry name" value="FtsW/RodA"/>
</dbReference>
<feature type="transmembrane region" description="Helical" evidence="18">
    <location>
        <begin position="398"/>
        <end position="424"/>
    </location>
</feature>
<dbReference type="GO" id="GO:0051301">
    <property type="term" value="P:cell division"/>
    <property type="evidence" value="ECO:0007669"/>
    <property type="project" value="InterPro"/>
</dbReference>
<feature type="transmembrane region" description="Helical" evidence="18">
    <location>
        <begin position="236"/>
        <end position="256"/>
    </location>
</feature>
<name>A0A9D2NSD0_9FIRM</name>
<evidence type="ECO:0000256" key="15">
    <source>
        <dbReference type="ARBA" id="ARBA00049902"/>
    </source>
</evidence>
<dbReference type="AlphaFoldDB" id="A0A9D2NSD0"/>
<feature type="transmembrane region" description="Helical" evidence="18">
    <location>
        <begin position="196"/>
        <end position="216"/>
    </location>
</feature>